<dbReference type="InterPro" id="IPR029052">
    <property type="entry name" value="Metallo-depent_PP-like"/>
</dbReference>
<dbReference type="PANTHER" id="PTHR34990">
    <property type="entry name" value="UDP-2,3-DIACYLGLUCOSAMINE HYDROLASE-RELATED"/>
    <property type="match status" value="1"/>
</dbReference>
<dbReference type="eggNOG" id="COG2908">
    <property type="taxonomic scope" value="Bacteria"/>
</dbReference>
<proteinExistence type="predicted"/>
<dbReference type="OrthoDB" id="9802481at2"/>
<gene>
    <name evidence="7" type="ordered locus">SAR116_2439</name>
</gene>
<dbReference type="InterPro" id="IPR004843">
    <property type="entry name" value="Calcineurin-like_PHP"/>
</dbReference>
<keyword evidence="7" id="KW-0378">Hydrolase</keyword>
<sequence>MYPEISKYRTIWISDLHLGTKGSKAAEILHFLKYTQSETLYLVGDIIDGWRLKRSWYWPQLHNDVVQKLLRKARHGTQVYYIPGNHDEAARSYYGLSFGDVQIHGDFIHETADGKRLWVVHGDLFDNVIQHARWLAYLGDYAYTFLLVMNRWLNIGRRFFNWPYWSFSQYLKLKVKSAVSFISAFETAIVTETKRKNCDGVVCGHIHKPEMRDIDGITYCNDGDWVESLSALVEHHDGRIEILEWNDFVALYPFIKDTHTHTAADISFDARDTKDATKGEAAPQSLTDALTALR</sequence>
<dbReference type="GO" id="GO:0008758">
    <property type="term" value="F:UDP-2,3-diacylglucosamine hydrolase activity"/>
    <property type="evidence" value="ECO:0007669"/>
    <property type="project" value="TreeGrafter"/>
</dbReference>
<keyword evidence="2" id="KW-0997">Cell inner membrane</keyword>
<evidence type="ECO:0000256" key="5">
    <source>
        <dbReference type="ARBA" id="ARBA00023211"/>
    </source>
</evidence>
<dbReference type="KEGG" id="apb:SAR116_2439"/>
<dbReference type="Proteomes" id="UP000007460">
    <property type="component" value="Chromosome"/>
</dbReference>
<keyword evidence="8" id="KW-1185">Reference proteome</keyword>
<reference evidence="7 8" key="1">
    <citation type="journal article" date="2010" name="J. Bacteriol.">
        <title>Complete genome sequence of "Candidatus Puniceispirillum marinum" IMCC1322, a representative of the SAR116 clade in the Alphaproteobacteria.</title>
        <authorList>
            <person name="Oh H.M."/>
            <person name="Kwon K.K."/>
            <person name="Kang I."/>
            <person name="Kang S.G."/>
            <person name="Lee J.H."/>
            <person name="Kim S.J."/>
            <person name="Cho J.C."/>
        </authorList>
    </citation>
    <scope>NUCLEOTIDE SEQUENCE [LARGE SCALE GENOMIC DNA]</scope>
    <source>
        <strain evidence="7 8">IMCC1322</strain>
    </source>
</reference>
<dbReference type="Pfam" id="PF00149">
    <property type="entry name" value="Metallophos"/>
    <property type="match status" value="1"/>
</dbReference>
<dbReference type="InterPro" id="IPR043461">
    <property type="entry name" value="LpxH-like"/>
</dbReference>
<protein>
    <submittedName>
        <fullName evidence="7">Ser/Thr protein phosphatase family protein</fullName>
        <ecNumber evidence="7">3.1.-.-</ecNumber>
    </submittedName>
</protein>
<dbReference type="GO" id="GO:0009245">
    <property type="term" value="P:lipid A biosynthetic process"/>
    <property type="evidence" value="ECO:0007669"/>
    <property type="project" value="TreeGrafter"/>
</dbReference>
<evidence type="ECO:0000256" key="2">
    <source>
        <dbReference type="ARBA" id="ARBA00022519"/>
    </source>
</evidence>
<dbReference type="GO" id="GO:0046872">
    <property type="term" value="F:metal ion binding"/>
    <property type="evidence" value="ECO:0007669"/>
    <property type="project" value="UniProtKB-KW"/>
</dbReference>
<dbReference type="EC" id="3.1.-.-" evidence="7"/>
<keyword evidence="1" id="KW-1003">Cell membrane</keyword>
<keyword evidence="4" id="KW-0472">Membrane</keyword>
<organism evidence="7 8">
    <name type="scientific">Puniceispirillum marinum (strain IMCC1322)</name>
    <dbReference type="NCBI Taxonomy" id="488538"/>
    <lineage>
        <taxon>Bacteria</taxon>
        <taxon>Pseudomonadati</taxon>
        <taxon>Pseudomonadota</taxon>
        <taxon>Alphaproteobacteria</taxon>
        <taxon>Candidatus Puniceispirillales</taxon>
        <taxon>Candidatus Puniceispirillaceae</taxon>
        <taxon>Candidatus Puniceispirillum</taxon>
    </lineage>
</organism>
<keyword evidence="3" id="KW-0479">Metal-binding</keyword>
<dbReference type="GO" id="GO:0016020">
    <property type="term" value="C:membrane"/>
    <property type="evidence" value="ECO:0007669"/>
    <property type="project" value="GOC"/>
</dbReference>
<evidence type="ECO:0000313" key="7">
    <source>
        <dbReference type="EMBL" id="ADE40682.1"/>
    </source>
</evidence>
<name>D5BQG4_PUNMI</name>
<dbReference type="SUPFAM" id="SSF56300">
    <property type="entry name" value="Metallo-dependent phosphatases"/>
    <property type="match status" value="1"/>
</dbReference>
<dbReference type="HOGENOM" id="CLU_061126_1_0_5"/>
<dbReference type="AlphaFoldDB" id="D5BQG4"/>
<dbReference type="Gene3D" id="3.60.21.10">
    <property type="match status" value="1"/>
</dbReference>
<evidence type="ECO:0000259" key="6">
    <source>
        <dbReference type="Pfam" id="PF00149"/>
    </source>
</evidence>
<dbReference type="STRING" id="488538.SAR116_2439"/>
<dbReference type="PANTHER" id="PTHR34990:SF2">
    <property type="entry name" value="BLL8164 PROTEIN"/>
    <property type="match status" value="1"/>
</dbReference>
<evidence type="ECO:0000256" key="4">
    <source>
        <dbReference type="ARBA" id="ARBA00023136"/>
    </source>
</evidence>
<accession>D5BQG4</accession>
<keyword evidence="5" id="KW-0464">Manganese</keyword>
<dbReference type="CDD" id="cd07398">
    <property type="entry name" value="MPP_YbbF-LpxH"/>
    <property type="match status" value="1"/>
</dbReference>
<feature type="domain" description="Calcineurin-like phosphoesterase" evidence="6">
    <location>
        <begin position="9"/>
        <end position="209"/>
    </location>
</feature>
<evidence type="ECO:0000313" key="8">
    <source>
        <dbReference type="Proteomes" id="UP000007460"/>
    </source>
</evidence>
<evidence type="ECO:0000256" key="1">
    <source>
        <dbReference type="ARBA" id="ARBA00022475"/>
    </source>
</evidence>
<dbReference type="EMBL" id="CP001751">
    <property type="protein sequence ID" value="ADE40682.1"/>
    <property type="molecule type" value="Genomic_DNA"/>
</dbReference>
<evidence type="ECO:0000256" key="3">
    <source>
        <dbReference type="ARBA" id="ARBA00022723"/>
    </source>
</evidence>